<proteinExistence type="predicted"/>
<evidence type="ECO:0000313" key="1">
    <source>
        <dbReference type="EMBL" id="TFY61828.1"/>
    </source>
</evidence>
<comment type="caution">
    <text evidence="1">The sequence shown here is derived from an EMBL/GenBank/DDBJ whole genome shotgun (WGS) entry which is preliminary data.</text>
</comment>
<dbReference type="Proteomes" id="UP000298390">
    <property type="component" value="Unassembled WGS sequence"/>
</dbReference>
<accession>A0A4Y9YJ27</accession>
<gene>
    <name evidence="1" type="ORF">EVJ58_g4267</name>
</gene>
<evidence type="ECO:0000313" key="2">
    <source>
        <dbReference type="Proteomes" id="UP000298390"/>
    </source>
</evidence>
<reference evidence="1 2" key="1">
    <citation type="submission" date="2019-01" db="EMBL/GenBank/DDBJ databases">
        <title>Genome sequencing of the rare red list fungi Fomitopsis rosea.</title>
        <authorList>
            <person name="Buettner E."/>
            <person name="Kellner H."/>
        </authorList>
    </citation>
    <scope>NUCLEOTIDE SEQUENCE [LARGE SCALE GENOMIC DNA]</scope>
    <source>
        <strain evidence="1 2">DSM 105464</strain>
    </source>
</reference>
<protein>
    <submittedName>
        <fullName evidence="1">Uncharacterized protein</fullName>
    </submittedName>
</protein>
<name>A0A4Y9YJ27_9APHY</name>
<organism evidence="1 2">
    <name type="scientific">Rhodofomes roseus</name>
    <dbReference type="NCBI Taxonomy" id="34475"/>
    <lineage>
        <taxon>Eukaryota</taxon>
        <taxon>Fungi</taxon>
        <taxon>Dikarya</taxon>
        <taxon>Basidiomycota</taxon>
        <taxon>Agaricomycotina</taxon>
        <taxon>Agaricomycetes</taxon>
        <taxon>Polyporales</taxon>
        <taxon>Rhodofomes</taxon>
    </lineage>
</organism>
<dbReference type="EMBL" id="SEKV01000191">
    <property type="protein sequence ID" value="TFY61828.1"/>
    <property type="molecule type" value="Genomic_DNA"/>
</dbReference>
<dbReference type="AlphaFoldDB" id="A0A4Y9YJ27"/>
<sequence>MKASAEYYVEEDIMYAEEGEGYAEEGAVYLQDVVPENEDSAAAFIDGANGAREHT</sequence>